<gene>
    <name evidence="6" type="ORF">CQ394_05740</name>
</gene>
<dbReference type="InterPro" id="IPR003439">
    <property type="entry name" value="ABC_transporter-like_ATP-bd"/>
</dbReference>
<dbReference type="AlphaFoldDB" id="A0A2A7MHR5"/>
<dbReference type="GO" id="GO:0015833">
    <property type="term" value="P:peptide transport"/>
    <property type="evidence" value="ECO:0007669"/>
    <property type="project" value="InterPro"/>
</dbReference>
<dbReference type="FunFam" id="3.40.50.300:FF:000016">
    <property type="entry name" value="Oligopeptide ABC transporter ATP-binding component"/>
    <property type="match status" value="1"/>
</dbReference>
<evidence type="ECO:0000313" key="6">
    <source>
        <dbReference type="EMBL" id="PEG31226.1"/>
    </source>
</evidence>
<evidence type="ECO:0000256" key="1">
    <source>
        <dbReference type="ARBA" id="ARBA00005417"/>
    </source>
</evidence>
<keyword evidence="4 6" id="KW-0067">ATP-binding</keyword>
<dbReference type="SMART" id="SM00382">
    <property type="entry name" value="AAA"/>
    <property type="match status" value="1"/>
</dbReference>
<proteinExistence type="inferred from homology"/>
<dbReference type="InterPro" id="IPR017871">
    <property type="entry name" value="ABC_transporter-like_CS"/>
</dbReference>
<evidence type="ECO:0000259" key="5">
    <source>
        <dbReference type="PROSITE" id="PS50893"/>
    </source>
</evidence>
<dbReference type="Proteomes" id="UP000220840">
    <property type="component" value="Unassembled WGS sequence"/>
</dbReference>
<dbReference type="InterPro" id="IPR050319">
    <property type="entry name" value="ABC_transp_ATP-bind"/>
</dbReference>
<dbReference type="Pfam" id="PF08352">
    <property type="entry name" value="oligo_HPY"/>
    <property type="match status" value="1"/>
</dbReference>
<evidence type="ECO:0000256" key="2">
    <source>
        <dbReference type="ARBA" id="ARBA00022448"/>
    </source>
</evidence>
<protein>
    <submittedName>
        <fullName evidence="6">ABC transporter ATP-binding protein</fullName>
    </submittedName>
</protein>
<dbReference type="EMBL" id="PDCJ01000001">
    <property type="protein sequence ID" value="PEG31226.1"/>
    <property type="molecule type" value="Genomic_DNA"/>
</dbReference>
<dbReference type="NCBIfam" id="NF008453">
    <property type="entry name" value="PRK11308.1"/>
    <property type="match status" value="1"/>
</dbReference>
<evidence type="ECO:0000256" key="4">
    <source>
        <dbReference type="ARBA" id="ARBA00022840"/>
    </source>
</evidence>
<dbReference type="GO" id="GO:0055085">
    <property type="term" value="P:transmembrane transport"/>
    <property type="evidence" value="ECO:0007669"/>
    <property type="project" value="UniProtKB-ARBA"/>
</dbReference>
<name>A0A2A7MHR5_9CLOT</name>
<dbReference type="InterPro" id="IPR003593">
    <property type="entry name" value="AAA+_ATPase"/>
</dbReference>
<dbReference type="SUPFAM" id="SSF52540">
    <property type="entry name" value="P-loop containing nucleoside triphosphate hydrolases"/>
    <property type="match status" value="1"/>
</dbReference>
<dbReference type="Pfam" id="PF00005">
    <property type="entry name" value="ABC_tran"/>
    <property type="match status" value="1"/>
</dbReference>
<reference evidence="6 7" key="1">
    <citation type="submission" date="2017-10" db="EMBL/GenBank/DDBJ databases">
        <title>Effective Description of Clostridium neonatale sp. nov. linked to necrotizing enterocolitis in neonates and a clarification of species assignable to the genus Clostridium (Prazmowski 1880) emend. Lawson and Rainey 2016.</title>
        <authorList>
            <person name="Bernard K."/>
            <person name="Burdz T."/>
            <person name="Wiebe D."/>
            <person name="Balcewich B."/>
            <person name="Alfa M."/>
            <person name="Bernier A.-M."/>
        </authorList>
    </citation>
    <scope>NUCLEOTIDE SEQUENCE [LARGE SCALE GENOMIC DNA]</scope>
    <source>
        <strain evidence="6 7">LCDC99A005</strain>
    </source>
</reference>
<dbReference type="NCBIfam" id="TIGR01727">
    <property type="entry name" value="oligo_HPY"/>
    <property type="match status" value="1"/>
</dbReference>
<evidence type="ECO:0000313" key="7">
    <source>
        <dbReference type="Proteomes" id="UP000220840"/>
    </source>
</evidence>
<comment type="similarity">
    <text evidence="1">Belongs to the ABC transporter superfamily.</text>
</comment>
<dbReference type="CDD" id="cd03257">
    <property type="entry name" value="ABC_NikE_OppD_transporters"/>
    <property type="match status" value="1"/>
</dbReference>
<dbReference type="InterPro" id="IPR027417">
    <property type="entry name" value="P-loop_NTPase"/>
</dbReference>
<sequence>MSKEILLKATDLVKEFNISSSGYKKSNGVVHAVSNINLEIYKGETFALVGESGCGKSTLGRLLIRLIEPTNGKVEFDGCNLYDLKPAQLRDIRKKMQLIFQDPYASLNPRMTVKQIIAEPLITHKMYKNKEDMLKRINELMREVGIRQESLNRYPHQFSGGQRQRIGIARALALKPKLIICDEPVSALDVSIQSQIINLLNKLQKEYNLTYLFISHDLSVVRYISDRVCVMFLGKICEVGETEKIFENPLHPYTKFLISAVPKPDPKLRSTEKEVLQGEIPSPVNPPEGCRFHTRCPYCKDICSKEEPILKDINGRKVACHMVGVN</sequence>
<dbReference type="OrthoDB" id="9806285at2"/>
<dbReference type="RefSeq" id="WP_058295385.1">
    <property type="nucleotide sequence ID" value="NZ_CAMRXG010000109.1"/>
</dbReference>
<dbReference type="GO" id="GO:0005524">
    <property type="term" value="F:ATP binding"/>
    <property type="evidence" value="ECO:0007669"/>
    <property type="project" value="UniProtKB-KW"/>
</dbReference>
<dbReference type="STRING" id="137838.GCA_001458595_02617"/>
<dbReference type="Gene3D" id="3.40.50.300">
    <property type="entry name" value="P-loop containing nucleotide triphosphate hydrolases"/>
    <property type="match status" value="1"/>
</dbReference>
<feature type="domain" description="ABC transporter" evidence="5">
    <location>
        <begin position="7"/>
        <end position="258"/>
    </location>
</feature>
<keyword evidence="7" id="KW-1185">Reference proteome</keyword>
<comment type="caution">
    <text evidence="6">The sequence shown here is derived from an EMBL/GenBank/DDBJ whole genome shotgun (WGS) entry which is preliminary data.</text>
</comment>
<keyword evidence="3" id="KW-0547">Nucleotide-binding</keyword>
<organism evidence="6 7">
    <name type="scientific">Clostridium neonatale</name>
    <dbReference type="NCBI Taxonomy" id="137838"/>
    <lineage>
        <taxon>Bacteria</taxon>
        <taxon>Bacillati</taxon>
        <taxon>Bacillota</taxon>
        <taxon>Clostridia</taxon>
        <taxon>Eubacteriales</taxon>
        <taxon>Clostridiaceae</taxon>
        <taxon>Clostridium</taxon>
    </lineage>
</organism>
<dbReference type="PROSITE" id="PS50893">
    <property type="entry name" value="ABC_TRANSPORTER_2"/>
    <property type="match status" value="1"/>
</dbReference>
<accession>A0A2A7MHR5</accession>
<keyword evidence="2" id="KW-0813">Transport</keyword>
<dbReference type="PANTHER" id="PTHR43776">
    <property type="entry name" value="TRANSPORT ATP-BINDING PROTEIN"/>
    <property type="match status" value="1"/>
</dbReference>
<evidence type="ECO:0000256" key="3">
    <source>
        <dbReference type="ARBA" id="ARBA00022741"/>
    </source>
</evidence>
<dbReference type="PANTHER" id="PTHR43776:SF7">
    <property type="entry name" value="D,D-DIPEPTIDE TRANSPORT ATP-BINDING PROTEIN DDPF-RELATED"/>
    <property type="match status" value="1"/>
</dbReference>
<dbReference type="GO" id="GO:0016887">
    <property type="term" value="F:ATP hydrolysis activity"/>
    <property type="evidence" value="ECO:0007669"/>
    <property type="project" value="InterPro"/>
</dbReference>
<dbReference type="InterPro" id="IPR013563">
    <property type="entry name" value="Oligopep_ABC_C"/>
</dbReference>
<dbReference type="PROSITE" id="PS00211">
    <property type="entry name" value="ABC_TRANSPORTER_1"/>
    <property type="match status" value="1"/>
</dbReference>